<protein>
    <submittedName>
        <fullName evidence="2">Uncharacterized protein</fullName>
    </submittedName>
</protein>
<evidence type="ECO:0000256" key="1">
    <source>
        <dbReference type="SAM" id="MobiDB-lite"/>
    </source>
</evidence>
<feature type="region of interest" description="Disordered" evidence="1">
    <location>
        <begin position="1"/>
        <end position="28"/>
    </location>
</feature>
<organism evidence="2 3">
    <name type="scientific">Vigna unguiculata</name>
    <name type="common">Cowpea</name>
    <dbReference type="NCBI Taxonomy" id="3917"/>
    <lineage>
        <taxon>Eukaryota</taxon>
        <taxon>Viridiplantae</taxon>
        <taxon>Streptophyta</taxon>
        <taxon>Embryophyta</taxon>
        <taxon>Tracheophyta</taxon>
        <taxon>Spermatophyta</taxon>
        <taxon>Magnoliopsida</taxon>
        <taxon>eudicotyledons</taxon>
        <taxon>Gunneridae</taxon>
        <taxon>Pentapetalae</taxon>
        <taxon>rosids</taxon>
        <taxon>fabids</taxon>
        <taxon>Fabales</taxon>
        <taxon>Fabaceae</taxon>
        <taxon>Papilionoideae</taxon>
        <taxon>50 kb inversion clade</taxon>
        <taxon>NPAAA clade</taxon>
        <taxon>indigoferoid/millettioid clade</taxon>
        <taxon>Phaseoleae</taxon>
        <taxon>Vigna</taxon>
    </lineage>
</organism>
<evidence type="ECO:0000313" key="3">
    <source>
        <dbReference type="Proteomes" id="UP000501690"/>
    </source>
</evidence>
<dbReference type="AlphaFoldDB" id="A0A4D6L1R8"/>
<keyword evidence="3" id="KW-1185">Reference proteome</keyword>
<sequence>MLSQSKNHPKEARGASNENRESSMDNLGSVSHDILPNAKSYSPTSDCVSRNDLNPSFSTKQTFALATSLWRWFLFGFNFRFHFINRLLNSEAAPRKLAAMSLKSLPAPFLLRNSRSMPIRWLLALVVAGKKNGVRQIGTLNKPYGFDSLNNRSHISFLALGLAGPRPIALFGTGFGRIGAYTTLWLRVLGEPRHKTWL</sequence>
<feature type="compositionally biased region" description="Basic and acidic residues" evidence="1">
    <location>
        <begin position="8"/>
        <end position="23"/>
    </location>
</feature>
<gene>
    <name evidence="2" type="ORF">DEO72_LG2g2789</name>
</gene>
<dbReference type="Proteomes" id="UP000501690">
    <property type="component" value="Linkage Group LG2"/>
</dbReference>
<dbReference type="EMBL" id="CP039346">
    <property type="protein sequence ID" value="QCD82451.1"/>
    <property type="molecule type" value="Genomic_DNA"/>
</dbReference>
<name>A0A4D6L1R8_VIGUN</name>
<reference evidence="2 3" key="1">
    <citation type="submission" date="2019-04" db="EMBL/GenBank/DDBJ databases">
        <title>An improved genome assembly and genetic linkage map for asparagus bean, Vigna unguiculata ssp. sesquipedialis.</title>
        <authorList>
            <person name="Xia Q."/>
            <person name="Zhang R."/>
            <person name="Dong Y."/>
        </authorList>
    </citation>
    <scope>NUCLEOTIDE SEQUENCE [LARGE SCALE GENOMIC DNA]</scope>
    <source>
        <tissue evidence="2">Leaf</tissue>
    </source>
</reference>
<evidence type="ECO:0000313" key="2">
    <source>
        <dbReference type="EMBL" id="QCD82451.1"/>
    </source>
</evidence>
<proteinExistence type="predicted"/>
<accession>A0A4D6L1R8</accession>